<accession>A0A2Z6LZF5</accession>
<gene>
    <name evidence="4" type="ORF">TSUD_171700</name>
</gene>
<reference evidence="5" key="1">
    <citation type="journal article" date="2017" name="Front. Plant Sci.">
        <title>Climate Clever Clovers: New Paradigm to Reduce the Environmental Footprint of Ruminants by Breeding Low Methanogenic Forages Utilizing Haplotype Variation.</title>
        <authorList>
            <person name="Kaur P."/>
            <person name="Appels R."/>
            <person name="Bayer P.E."/>
            <person name="Keeble-Gagnere G."/>
            <person name="Wang J."/>
            <person name="Hirakawa H."/>
            <person name="Shirasawa K."/>
            <person name="Vercoe P."/>
            <person name="Stefanova K."/>
            <person name="Durmic Z."/>
            <person name="Nichols P."/>
            <person name="Revell C."/>
            <person name="Isobe S.N."/>
            <person name="Edwards D."/>
            <person name="Erskine W."/>
        </authorList>
    </citation>
    <scope>NUCLEOTIDE SEQUENCE [LARGE SCALE GENOMIC DNA]</scope>
    <source>
        <strain evidence="5">cv. Daliak</strain>
    </source>
</reference>
<dbReference type="PANTHER" id="PTHR47025">
    <property type="entry name" value="AUTOIMMUNE REGULATOR"/>
    <property type="match status" value="1"/>
</dbReference>
<dbReference type="PANTHER" id="PTHR47025:SF6">
    <property type="entry name" value="N-LYSINE METHYLTRANSFERASE"/>
    <property type="match status" value="1"/>
</dbReference>
<comment type="subcellular location">
    <subcellularLocation>
        <location evidence="1">Nucleus</location>
    </subcellularLocation>
</comment>
<dbReference type="Pfam" id="PF16135">
    <property type="entry name" value="TDBD"/>
    <property type="match status" value="1"/>
</dbReference>
<proteinExistence type="predicted"/>
<dbReference type="Proteomes" id="UP000242715">
    <property type="component" value="Unassembled WGS sequence"/>
</dbReference>
<evidence type="ECO:0000313" key="4">
    <source>
        <dbReference type="EMBL" id="GAU17781.1"/>
    </source>
</evidence>
<protein>
    <recommendedName>
        <fullName evidence="3">Tify domain-containing protein</fullName>
    </recommendedName>
</protein>
<dbReference type="GO" id="GO:0000977">
    <property type="term" value="F:RNA polymerase II transcription regulatory region sequence-specific DNA binding"/>
    <property type="evidence" value="ECO:0007669"/>
    <property type="project" value="TreeGrafter"/>
</dbReference>
<evidence type="ECO:0000256" key="2">
    <source>
        <dbReference type="ARBA" id="ARBA00023242"/>
    </source>
</evidence>
<dbReference type="EMBL" id="DF973176">
    <property type="protein sequence ID" value="GAU17781.1"/>
    <property type="molecule type" value="Genomic_DNA"/>
</dbReference>
<dbReference type="GO" id="GO:0045944">
    <property type="term" value="P:positive regulation of transcription by RNA polymerase II"/>
    <property type="evidence" value="ECO:0007669"/>
    <property type="project" value="TreeGrafter"/>
</dbReference>
<evidence type="ECO:0000313" key="5">
    <source>
        <dbReference type="Proteomes" id="UP000242715"/>
    </source>
</evidence>
<evidence type="ECO:0000259" key="3">
    <source>
        <dbReference type="Pfam" id="PF16135"/>
    </source>
</evidence>
<dbReference type="GO" id="GO:0042393">
    <property type="term" value="F:histone binding"/>
    <property type="evidence" value="ECO:0007669"/>
    <property type="project" value="TreeGrafter"/>
</dbReference>
<name>A0A2Z6LZF5_TRISU</name>
<dbReference type="OrthoDB" id="1863332at2759"/>
<feature type="domain" description="Tify" evidence="3">
    <location>
        <begin position="422"/>
        <end position="476"/>
    </location>
</feature>
<dbReference type="GO" id="GO:0003682">
    <property type="term" value="F:chromatin binding"/>
    <property type="evidence" value="ECO:0007669"/>
    <property type="project" value="TreeGrafter"/>
</dbReference>
<dbReference type="GO" id="GO:0005634">
    <property type="term" value="C:nucleus"/>
    <property type="evidence" value="ECO:0007669"/>
    <property type="project" value="UniProtKB-SubCell"/>
</dbReference>
<evidence type="ECO:0000256" key="1">
    <source>
        <dbReference type="ARBA" id="ARBA00004123"/>
    </source>
</evidence>
<organism evidence="4 5">
    <name type="scientific">Trifolium subterraneum</name>
    <name type="common">Subterranean clover</name>
    <dbReference type="NCBI Taxonomy" id="3900"/>
    <lineage>
        <taxon>Eukaryota</taxon>
        <taxon>Viridiplantae</taxon>
        <taxon>Streptophyta</taxon>
        <taxon>Embryophyta</taxon>
        <taxon>Tracheophyta</taxon>
        <taxon>Spermatophyta</taxon>
        <taxon>Magnoliopsida</taxon>
        <taxon>eudicotyledons</taxon>
        <taxon>Gunneridae</taxon>
        <taxon>Pentapetalae</taxon>
        <taxon>rosids</taxon>
        <taxon>fabids</taxon>
        <taxon>Fabales</taxon>
        <taxon>Fabaceae</taxon>
        <taxon>Papilionoideae</taxon>
        <taxon>50 kb inversion clade</taxon>
        <taxon>NPAAA clade</taxon>
        <taxon>Hologalegina</taxon>
        <taxon>IRL clade</taxon>
        <taxon>Trifolieae</taxon>
        <taxon>Trifolium</taxon>
    </lineage>
</organism>
<dbReference type="InterPro" id="IPR032308">
    <property type="entry name" value="TDBD"/>
</dbReference>
<keyword evidence="5" id="KW-1185">Reference proteome</keyword>
<keyword evidence="2" id="KW-0539">Nucleus</keyword>
<sequence>MVVDFDLMNKGFWMPQDAGCLAEENIGYENPSRIEQKRSHQWLMDTGEPGIFSNKKQAVEAVYDRPVSAVNVSQSDTGSGFHSLTGQFSDRLFGSDLIRSVNSVEKNIPSDGSGNLNMGIKDFGNQYGIDPSVGLSISSPCLNFGGIRKVKVNQVRDSDHGIPAASIGHSYSRSANNTFSIGSDYSKNDGNITSGSTYNDGSDNTVAIGISKPDENLFSTGHVFNKGDRSFMLMGHNYGKGDESVLSIDRSFDTGNGNFVTMGQTYGKEDGNLISLGTSYSKSNESFTSMGPTYGKTEETFTTVPSFDTGNSSSFVGFHVDPEPIPSGGIINSSNPLISNQNSAQGVDSQKDLTESNPDPLVNITQKHNAKNDTVVKNKEPNPTKKTTNNFPANVKSLLSTGIFDGIPIKYCTWSRERYLQGVIKGTGYLCSCDVCKGQKALNAYEFERHAGGKSKHPNNHIFFENGKSIYGVVQELKNSPKEMLFDAIQTVTGSTINLRNFRIWKASYETATRELQRIYGKDDAAIAHLWKG</sequence>
<dbReference type="AlphaFoldDB" id="A0A2Z6LZF5"/>